<feature type="transmembrane region" description="Helical" evidence="10">
    <location>
        <begin position="263"/>
        <end position="287"/>
    </location>
</feature>
<keyword evidence="5" id="KW-0297">G-protein coupled receptor</keyword>
<dbReference type="Proteomes" id="UP000663842">
    <property type="component" value="Unassembled WGS sequence"/>
</dbReference>
<dbReference type="EMBL" id="CAJOBI010005096">
    <property type="protein sequence ID" value="CAF4021904.1"/>
    <property type="molecule type" value="Genomic_DNA"/>
</dbReference>
<evidence type="ECO:0000256" key="2">
    <source>
        <dbReference type="ARBA" id="ARBA00022475"/>
    </source>
</evidence>
<keyword evidence="7" id="KW-0675">Receptor</keyword>
<evidence type="ECO:0000256" key="3">
    <source>
        <dbReference type="ARBA" id="ARBA00022692"/>
    </source>
</evidence>
<dbReference type="PANTHER" id="PTHR24228">
    <property type="entry name" value="B2 BRADYKININ RECEPTOR/ANGIOTENSIN II RECEPTOR"/>
    <property type="match status" value="1"/>
</dbReference>
<name>A0A819LNG2_9BILA</name>
<dbReference type="CDD" id="cd00637">
    <property type="entry name" value="7tm_classA_rhodopsin-like"/>
    <property type="match status" value="1"/>
</dbReference>
<organism evidence="13 16">
    <name type="scientific">Rotaria magnacalcarata</name>
    <dbReference type="NCBI Taxonomy" id="392030"/>
    <lineage>
        <taxon>Eukaryota</taxon>
        <taxon>Metazoa</taxon>
        <taxon>Spiralia</taxon>
        <taxon>Gnathifera</taxon>
        <taxon>Rotifera</taxon>
        <taxon>Eurotatoria</taxon>
        <taxon>Bdelloidea</taxon>
        <taxon>Philodinida</taxon>
        <taxon>Philodinidae</taxon>
        <taxon>Rotaria</taxon>
    </lineage>
</organism>
<keyword evidence="8" id="KW-0807">Transducer</keyword>
<feature type="transmembrane region" description="Helical" evidence="10">
    <location>
        <begin position="363"/>
        <end position="387"/>
    </location>
</feature>
<dbReference type="PANTHER" id="PTHR24228:SF59">
    <property type="entry name" value="NEUROPEPTIDE RECEPTOR 15"/>
    <property type="match status" value="1"/>
</dbReference>
<keyword evidence="3 10" id="KW-0812">Transmembrane</keyword>
<dbReference type="GO" id="GO:0005886">
    <property type="term" value="C:plasma membrane"/>
    <property type="evidence" value="ECO:0007669"/>
    <property type="project" value="UniProtKB-SubCell"/>
</dbReference>
<evidence type="ECO:0000256" key="6">
    <source>
        <dbReference type="ARBA" id="ARBA00023136"/>
    </source>
</evidence>
<evidence type="ECO:0000256" key="1">
    <source>
        <dbReference type="ARBA" id="ARBA00004651"/>
    </source>
</evidence>
<dbReference type="EMBL" id="CAJOBJ010003833">
    <property type="protein sequence ID" value="CAF3979744.1"/>
    <property type="molecule type" value="Genomic_DNA"/>
</dbReference>
<dbReference type="Pfam" id="PF00001">
    <property type="entry name" value="7tm_1"/>
    <property type="match status" value="1"/>
</dbReference>
<dbReference type="PROSITE" id="PS50262">
    <property type="entry name" value="G_PROTEIN_RECEP_F1_2"/>
    <property type="match status" value="1"/>
</dbReference>
<evidence type="ECO:0000256" key="7">
    <source>
        <dbReference type="ARBA" id="ARBA00023170"/>
    </source>
</evidence>
<proteinExistence type="predicted"/>
<dbReference type="EMBL" id="CAJOBF010001597">
    <property type="protein sequence ID" value="CAF3966673.1"/>
    <property type="molecule type" value="Genomic_DNA"/>
</dbReference>
<evidence type="ECO:0000256" key="5">
    <source>
        <dbReference type="ARBA" id="ARBA00023040"/>
    </source>
</evidence>
<keyword evidence="6 10" id="KW-0472">Membrane</keyword>
<feature type="domain" description="G-protein coupled receptors family 1 profile" evidence="11">
    <location>
        <begin position="140"/>
        <end position="387"/>
    </location>
</feature>
<dbReference type="InterPro" id="IPR017452">
    <property type="entry name" value="GPCR_Rhodpsn_7TM"/>
</dbReference>
<gene>
    <name evidence="14" type="ORF">GIL414_LOCUS10613</name>
    <name evidence="12" type="ORF">OVN521_LOCUS9424</name>
    <name evidence="15" type="ORF">SMN809_LOCUS13071</name>
    <name evidence="13" type="ORF">UXM345_LOCUS14241</name>
</gene>
<dbReference type="EMBL" id="CAJOBG010001146">
    <property type="protein sequence ID" value="CAF3899361.1"/>
    <property type="molecule type" value="Genomic_DNA"/>
</dbReference>
<feature type="transmembrane region" description="Helical" evidence="10">
    <location>
        <begin position="178"/>
        <end position="201"/>
    </location>
</feature>
<evidence type="ECO:0000313" key="14">
    <source>
        <dbReference type="EMBL" id="CAF3979744.1"/>
    </source>
</evidence>
<sequence length="536" mass="62422">MICPSCLFQGSHAAIIRTYTDQYPDVIKLEKRNDMNTSLNTRDTNLTSLIIEGINASEIINSTVTTITTKTSTIKTSTSILFRLFNGTRTYPFLRQSVATTTASSSSSLFNKYFILKSQFHRDLRYAELAILSLALPLYVIVFILFIRLTVSRISRNTAISGGGSRSRSQRRRQRLRSLIWTSNYLLVDFLNLLNELAYVIVHTTGQLRLKSFVGRFYCQLQVYVPLYLTVLMAYSLTAISIYRRRHFVNLNSQAARSNMRSILLMIALWILPIVTSIIPTFLLAYFKILKVTQHETTNQCQISYTYESSVEAVYIFYRLGNIFLLPISISLACYIRIYVDLIRMQRRFNRVFRRHIHIRKNLISQILFLFLNFAVFWLPAEMIMFYTKNHPLKDAMQVTKSLNILLDPLIIFGFDTRYSSAARQFLLRWPFNQFLCLFNMNSRYNSSTSTSATIVNRLRRSRQPPSQPMATVTTWNIANNDDITILESVSNHSLHVPRIRRQQQQRLISPSKRRQPTNRRPRSRPRRAHIVENHV</sequence>
<evidence type="ECO:0000313" key="12">
    <source>
        <dbReference type="EMBL" id="CAF3899361.1"/>
    </source>
</evidence>
<reference evidence="13" key="1">
    <citation type="submission" date="2021-02" db="EMBL/GenBank/DDBJ databases">
        <authorList>
            <person name="Nowell W R."/>
        </authorList>
    </citation>
    <scope>NUCLEOTIDE SEQUENCE</scope>
</reference>
<feature type="transmembrane region" description="Helical" evidence="10">
    <location>
        <begin position="316"/>
        <end position="342"/>
    </location>
</feature>
<dbReference type="Proteomes" id="UP000676336">
    <property type="component" value="Unassembled WGS sequence"/>
</dbReference>
<protein>
    <recommendedName>
        <fullName evidence="11">G-protein coupled receptors family 1 profile domain-containing protein</fullName>
    </recommendedName>
</protein>
<evidence type="ECO:0000256" key="4">
    <source>
        <dbReference type="ARBA" id="ARBA00022989"/>
    </source>
</evidence>
<feature type="region of interest" description="Disordered" evidence="9">
    <location>
        <begin position="501"/>
        <end position="536"/>
    </location>
</feature>
<evidence type="ECO:0000256" key="9">
    <source>
        <dbReference type="SAM" id="MobiDB-lite"/>
    </source>
</evidence>
<evidence type="ECO:0000259" key="11">
    <source>
        <dbReference type="PROSITE" id="PS50262"/>
    </source>
</evidence>
<keyword evidence="2" id="KW-1003">Cell membrane</keyword>
<evidence type="ECO:0000313" key="15">
    <source>
        <dbReference type="EMBL" id="CAF4021904.1"/>
    </source>
</evidence>
<evidence type="ECO:0000313" key="16">
    <source>
        <dbReference type="Proteomes" id="UP000663842"/>
    </source>
</evidence>
<dbReference type="Proteomes" id="UP000681720">
    <property type="component" value="Unassembled WGS sequence"/>
</dbReference>
<keyword evidence="4 10" id="KW-1133">Transmembrane helix</keyword>
<accession>A0A819LNG2</accession>
<evidence type="ECO:0000313" key="17">
    <source>
        <dbReference type="Proteomes" id="UP000663866"/>
    </source>
</evidence>
<dbReference type="Proteomes" id="UP000663866">
    <property type="component" value="Unassembled WGS sequence"/>
</dbReference>
<dbReference type="GO" id="GO:0004930">
    <property type="term" value="F:G protein-coupled receptor activity"/>
    <property type="evidence" value="ECO:0007669"/>
    <property type="project" value="UniProtKB-KW"/>
</dbReference>
<dbReference type="SUPFAM" id="SSF81321">
    <property type="entry name" value="Family A G protein-coupled receptor-like"/>
    <property type="match status" value="1"/>
</dbReference>
<keyword evidence="17" id="KW-1185">Reference proteome</keyword>
<comment type="caution">
    <text evidence="13">The sequence shown here is derived from an EMBL/GenBank/DDBJ whole genome shotgun (WGS) entry which is preliminary data.</text>
</comment>
<dbReference type="InterPro" id="IPR000276">
    <property type="entry name" value="GPCR_Rhodpsn"/>
</dbReference>
<dbReference type="AlphaFoldDB" id="A0A819LNG2"/>
<feature type="transmembrane region" description="Helical" evidence="10">
    <location>
        <begin position="221"/>
        <end position="243"/>
    </location>
</feature>
<feature type="compositionally biased region" description="Basic residues" evidence="9">
    <location>
        <begin position="512"/>
        <end position="529"/>
    </location>
</feature>
<dbReference type="Gene3D" id="1.20.1070.10">
    <property type="entry name" value="Rhodopsin 7-helix transmembrane proteins"/>
    <property type="match status" value="1"/>
</dbReference>
<evidence type="ECO:0000313" key="13">
    <source>
        <dbReference type="EMBL" id="CAF3966673.1"/>
    </source>
</evidence>
<feature type="transmembrane region" description="Helical" evidence="10">
    <location>
        <begin position="126"/>
        <end position="147"/>
    </location>
</feature>
<comment type="subcellular location">
    <subcellularLocation>
        <location evidence="1">Cell membrane</location>
        <topology evidence="1">Multi-pass membrane protein</topology>
    </subcellularLocation>
</comment>
<evidence type="ECO:0000256" key="10">
    <source>
        <dbReference type="SAM" id="Phobius"/>
    </source>
</evidence>
<evidence type="ECO:0000256" key="8">
    <source>
        <dbReference type="ARBA" id="ARBA00023224"/>
    </source>
</evidence>